<keyword evidence="7" id="KW-1185">Reference proteome</keyword>
<evidence type="ECO:0000259" key="5">
    <source>
        <dbReference type="PROSITE" id="PS50943"/>
    </source>
</evidence>
<dbReference type="PIRSF" id="PIRSF019251">
    <property type="entry name" value="Rv0465c"/>
    <property type="match status" value="1"/>
</dbReference>
<keyword evidence="3" id="KW-0238">DNA-binding</keyword>
<evidence type="ECO:0000313" key="6">
    <source>
        <dbReference type="EMBL" id="NMM45059.1"/>
    </source>
</evidence>
<feature type="domain" description="HTH cro/C1-type" evidence="5">
    <location>
        <begin position="16"/>
        <end position="70"/>
    </location>
</feature>
<dbReference type="InterPro" id="IPR050807">
    <property type="entry name" value="TransReg_Diox_bact_type"/>
</dbReference>
<dbReference type="InterPro" id="IPR001387">
    <property type="entry name" value="Cro/C1-type_HTH"/>
</dbReference>
<protein>
    <submittedName>
        <fullName evidence="6">DUF2083 domain-containing protein</fullName>
    </submittedName>
</protein>
<dbReference type="SUPFAM" id="SSF47413">
    <property type="entry name" value="lambda repressor-like DNA-binding domains"/>
    <property type="match status" value="1"/>
</dbReference>
<reference evidence="6 7" key="1">
    <citation type="submission" date="2020-04" db="EMBL/GenBank/DDBJ databases">
        <title>Rhodospirillaceae bacterium KN72 isolated from deep sea.</title>
        <authorList>
            <person name="Zhang D.-C."/>
        </authorList>
    </citation>
    <scope>NUCLEOTIDE SEQUENCE [LARGE SCALE GENOMIC DNA]</scope>
    <source>
        <strain evidence="6 7">KN72</strain>
    </source>
</reference>
<dbReference type="Gene3D" id="1.10.260.40">
    <property type="entry name" value="lambda repressor-like DNA-binding domains"/>
    <property type="match status" value="1"/>
</dbReference>
<dbReference type="Pfam" id="PF06114">
    <property type="entry name" value="Peptidase_M78"/>
    <property type="match status" value="1"/>
</dbReference>
<dbReference type="GO" id="GO:0003677">
    <property type="term" value="F:DNA binding"/>
    <property type="evidence" value="ECO:0007669"/>
    <property type="project" value="UniProtKB-KW"/>
</dbReference>
<evidence type="ECO:0000256" key="2">
    <source>
        <dbReference type="ARBA" id="ARBA00023015"/>
    </source>
</evidence>
<dbReference type="SMART" id="SM00530">
    <property type="entry name" value="HTH_XRE"/>
    <property type="match status" value="1"/>
</dbReference>
<accession>A0A7Y0E0Q7</accession>
<dbReference type="GO" id="GO:0005829">
    <property type="term" value="C:cytosol"/>
    <property type="evidence" value="ECO:0007669"/>
    <property type="project" value="TreeGrafter"/>
</dbReference>
<dbReference type="Pfam" id="PF01381">
    <property type="entry name" value="HTH_3"/>
    <property type="match status" value="1"/>
</dbReference>
<keyword evidence="4" id="KW-0804">Transcription</keyword>
<comment type="caution">
    <text evidence="6">The sequence shown here is derived from an EMBL/GenBank/DDBJ whole genome shotgun (WGS) entry which is preliminary data.</text>
</comment>
<name>A0A7Y0E0Q7_9PROT</name>
<proteinExistence type="inferred from homology"/>
<dbReference type="InterPro" id="IPR010359">
    <property type="entry name" value="IrrE_HExxH"/>
</dbReference>
<dbReference type="PANTHER" id="PTHR46797">
    <property type="entry name" value="HTH-TYPE TRANSCRIPTIONAL REGULATOR"/>
    <property type="match status" value="1"/>
</dbReference>
<dbReference type="RefSeq" id="WP_169625435.1">
    <property type="nucleotide sequence ID" value="NZ_JABBNT010000003.1"/>
</dbReference>
<organism evidence="6 7">
    <name type="scientific">Pacificispira spongiicola</name>
    <dbReference type="NCBI Taxonomy" id="2729598"/>
    <lineage>
        <taxon>Bacteria</taxon>
        <taxon>Pseudomonadati</taxon>
        <taxon>Pseudomonadota</taxon>
        <taxon>Alphaproteobacteria</taxon>
        <taxon>Rhodospirillales</taxon>
        <taxon>Rhodospirillaceae</taxon>
        <taxon>Pacificispira</taxon>
    </lineage>
</organism>
<gene>
    <name evidence="6" type="ORF">HH303_11260</name>
</gene>
<dbReference type="InterPro" id="IPR010982">
    <property type="entry name" value="Lambda_DNA-bd_dom_sf"/>
</dbReference>
<dbReference type="PANTHER" id="PTHR46797:SF23">
    <property type="entry name" value="HTH-TYPE TRANSCRIPTIONAL REGULATOR SUTR"/>
    <property type="match status" value="1"/>
</dbReference>
<sequence>MARKPSKDAPKIGPKIRRLRREKRLSQAALADLLQVSASYLNLIEHNRRKLTVPLLLKLSEIFEVPVDQLAEEEESRLYSDVMEALANPVFEDFDLHNTDIRDLVEVSPETARALLHICDAYQTTLTDARSLAASAVDGGGAGDGGLGGLLGGLGASAQSAADVVSDMIQAKTNFFADLEDEADRVRREVGTVGGQARSAEALIDYLTQAHEVRVNIVEARHAAEEAGGTVVSRRYHPQQRVLEISQSLSSASQTFHLAYQIALLSAGSVIDMLLLENGLRDGQAKALGRVALANYFAAALLLPYDEFLKSAREVRYDIDLLQHRWRAGFETICHRLTTLNKPENRGVPLHMLRVDLAGNISKRFTLSGLPIPRHGGACSRWNVYSAFLNPGEIQAQVSKLPDGTAYFCIARTVVKGGVGYGSQRNVLSIGLGCDIRHAREMVYADGLDLQNSDRFSEIGVACRICERMDCTQRAFPPVHLRFRIEENLRGPSPYIAPGWPHHHERPGGTR</sequence>
<comment type="similarity">
    <text evidence="1">Belongs to the short-chain fatty acyl-CoA assimilation regulator (ScfR) family.</text>
</comment>
<dbReference type="Pfam" id="PF09856">
    <property type="entry name" value="ScfRs"/>
    <property type="match status" value="1"/>
</dbReference>
<dbReference type="Proteomes" id="UP000539372">
    <property type="component" value="Unassembled WGS sequence"/>
</dbReference>
<dbReference type="InterPro" id="IPR018653">
    <property type="entry name" value="ScfR_C"/>
</dbReference>
<evidence type="ECO:0000256" key="4">
    <source>
        <dbReference type="ARBA" id="ARBA00023163"/>
    </source>
</evidence>
<evidence type="ECO:0000313" key="7">
    <source>
        <dbReference type="Proteomes" id="UP000539372"/>
    </source>
</evidence>
<dbReference type="InterPro" id="IPR026281">
    <property type="entry name" value="HTH_RamB"/>
</dbReference>
<dbReference type="PROSITE" id="PS50943">
    <property type="entry name" value="HTH_CROC1"/>
    <property type="match status" value="1"/>
</dbReference>
<dbReference type="CDD" id="cd00093">
    <property type="entry name" value="HTH_XRE"/>
    <property type="match status" value="1"/>
</dbReference>
<dbReference type="EMBL" id="JABBNT010000003">
    <property type="protein sequence ID" value="NMM45059.1"/>
    <property type="molecule type" value="Genomic_DNA"/>
</dbReference>
<dbReference type="AlphaFoldDB" id="A0A7Y0E0Q7"/>
<evidence type="ECO:0000256" key="1">
    <source>
        <dbReference type="ARBA" id="ARBA00007227"/>
    </source>
</evidence>
<evidence type="ECO:0000256" key="3">
    <source>
        <dbReference type="ARBA" id="ARBA00023125"/>
    </source>
</evidence>
<dbReference type="GO" id="GO:0003700">
    <property type="term" value="F:DNA-binding transcription factor activity"/>
    <property type="evidence" value="ECO:0007669"/>
    <property type="project" value="TreeGrafter"/>
</dbReference>
<keyword evidence="2" id="KW-0805">Transcription regulation</keyword>